<dbReference type="GO" id="GO:0039694">
    <property type="term" value="P:viral RNA genome replication"/>
    <property type="evidence" value="ECO:0007669"/>
    <property type="project" value="InterPro"/>
</dbReference>
<dbReference type="Proteomes" id="UP000500816">
    <property type="component" value="Genome"/>
</dbReference>
<evidence type="ECO:0000259" key="7">
    <source>
        <dbReference type="PROSITE" id="PS50525"/>
    </source>
</evidence>
<dbReference type="PROSITE" id="PS50525">
    <property type="entry name" value="RDRP_SSRNA_NEG_SEG"/>
    <property type="match status" value="1"/>
</dbReference>
<dbReference type="InterPro" id="IPR007099">
    <property type="entry name" value="RNA-dir_pol_NSvirus"/>
</dbReference>
<dbReference type="EC" id="2.7.7.48" evidence="1"/>
<evidence type="ECO:0000256" key="2">
    <source>
        <dbReference type="ARBA" id="ARBA00018602"/>
    </source>
</evidence>
<sequence>MEVKKTDVFNEAIEKIKSGNSLPKEVMDKFLLIAGQTLRGYTMTSKKQNIENIYKQCTIDVNFTRDLIELSELILHTQPDPSQLDIVITVIGLLELSRHDTLMQAINELLQISGYSILGYDVPIKEVFPEIDSILTPDIFFTDNNNRYILELKVRNEHTDLSFYYNRYKQAIGRSNIHIGVFNVSPIGYIEAGDYKLTNMISIEPETIRDVTYCIELCKTLREKYSRYPEYSFYARDQQVSSFEPFIDPGFKQIVLDHKDYDEIKSLFGDKWNNVLHDMDDISLITNNGPTTEKLLDASKTLYQDCVDRYPEFMSHYYNNYLKTDSYELTSLKDTNLVFKLDSKNAKKYNIINKYKPAVYIPIAKTVFLEKYNLNRLEFYKNAFIDIKSSSDMYTNSVINLANSIFNTDAIDLLIKKTSDISPEIYGDVLTPEFRMHINDNTTKFKKIAIVSNITSDTTILNNNSFLINHHVDRHMRDNIAGTIHYDHQTPLKDCLSISNSENDILDLLKYMGDIYRSPYYEGVYANDLVTVDSDNMNNNICDLPMSCRTKYLDHLYSQHNIFKALISLNTVNSNKYRLIQTADPCTILIMLPNADTIRKTAPLRYFTLTIIDKKDTSSFNANKLLGIAHDLIKGRNYNIILSKVISLDITRLKLLNHAFAKYCLIMTYYSNIKKNIKHATHMMIWLLCQFVTISSLSITDTYKNFIMAIYSDYSNIDNLIDDKLESRPTTIGHIYILQKCFEGINKAVHQLKIINKNKNEESIDEKGDLVDTGFNSSLSLKLPISGLSVNNPKEIIHEAFMLFYLGNKGLHGSPQELLKLYYVPYKFEKEYCETLEHYGTILHENGNKSNMSFSYDVLKITSISAYANLYNKKDNIRSSIQKELEMDKPVLSVKQFSSTKSMVSNLKMDMVPPPKRLTNDTDIHSLEKVITESIIEDDLEFMKFINSEINRINLNRLKEESLSKVKEERKEVTLLPEIYIDTKRDVRFFKIKRHNFTRLINGEYIKQSNVKVFDEFYRLSEEYNLLNIKDAYKMLIHDDDLLIRIFYKDQRTAEDREIYTGNAQTRLCLYPIEKTYKAICKHIPGEAITISGDQKQKELLEQRLSLIKEKRQKIRDKKEAEIYSVSSDASKWSARDIFLKFIVTISTNPFLHPDEKWFLLFLCFRYYKKNIVLTDNTFNDMLNLANDAQNKELYEEMTESFKKNSFLVRSNWLQGNLNMISSFVHHCSTIYTETMLKIYSDKNHLECNMTSMVHSDDSTYDFLICTGNDITKKSVNKRYTNKTGIGKLIIALITYSNKFHCITLNEKKTYISSFYKEFLSTIIVGNELFFFYLADLLPLASDTSYASPMQDLSSYSGYINNAFSHACPLNMIKTAIILINHLTLSTYNMQYTSEKNPRSNIDSSDLPIQIYPRYKVPLDMAGMIPYYSADAFNILHDIIRKLNRFERLKTDLVEELLTLDLIQNYLDIIKSISPKTYKYIQACVLCMDYSQYERDDSDPYNIIDYDLSQKSIINVISINKGARLKKTYTYKKFLEDEHNIRLHSAIHPEWCVKKPTDSTQIKYNILQNYTNPNFRDGLIFSTPAQDYGRRIINSNKNMYTISSHIMEKDQAKNIKTVYSELEKKISMVELTAKDLQRYLSLYLLSDKKISMAIQVYYSKIETITTYRPAYNKVIQPRSIYSEDFGKNSNTSLIESLLTSRHCYINNIDPKVEKFVDTCEYVLERIGKIKIYEFPEDIDDEYKCYYNFKYPNKYDISIDVEPIKDLDDLNLKIYKNKIKFMSLLVKYFTDIKKTLDDPKYNISNYQSPSSIIMTIDSLMKKDEISTKVYLSNIKSTKYDDYLLTRFGMYTHNDFHIKYKLGYKIRIAASTTIANTLQTYKDTYEPMAFATRLIAKNLELFNQLISHDEFVTGHYKFNEMIQTLMNTKDINSTAMLLMLGKINHQRFMVSMLQDKRVYNHWLIPTNSVENDPNASLAYYMCQGNIMKVRTFTRENAVFFIMTYYKYMRVDHGSLDSIKKKIASDYVELLRKSKVTNRIYNGPGYGVFNINEYGRLTNYVGPNTYNVCPIYYNELIRLKPSYSEFDGNVKLVLEVETENDSFTFDIRIRTYIDDEYYLNCLLDNLHIERNHILGYICNTTLFHKYPDYLKPLLMDLGPNQLLALMNTNSSFEVITDTIDINKYGFLIEISNYFNINGNQYLANLCETLQIVALKNGIDITEIRNPNRFISNCHKIRLNQDCYELIISKYKATENPPYHNLFCSIMKYRHLNSPIEKIILFIILIFRFYIQDYIDMDTEIEY</sequence>
<proteinExistence type="predicted"/>
<evidence type="ECO:0000256" key="5">
    <source>
        <dbReference type="ARBA" id="ARBA00030436"/>
    </source>
</evidence>
<feature type="domain" description="RdRp catalytic" evidence="7">
    <location>
        <begin position="1111"/>
        <end position="1302"/>
    </location>
</feature>
<name>A0A410JAM2_9VIRU</name>
<dbReference type="EMBL" id="MH727572">
    <property type="protein sequence ID" value="QAR18002.1"/>
    <property type="molecule type" value="Viral_cRNA"/>
</dbReference>
<evidence type="ECO:0000313" key="8">
    <source>
        <dbReference type="EMBL" id="QAR18002.1"/>
    </source>
</evidence>
<dbReference type="GO" id="GO:0006351">
    <property type="term" value="P:DNA-templated transcription"/>
    <property type="evidence" value="ECO:0007669"/>
    <property type="project" value="InterPro"/>
</dbReference>
<accession>A0A410JAM2</accession>
<evidence type="ECO:0000256" key="4">
    <source>
        <dbReference type="ARBA" id="ARBA00030285"/>
    </source>
</evidence>
<evidence type="ECO:0000256" key="3">
    <source>
        <dbReference type="ARBA" id="ARBA00022679"/>
    </source>
</evidence>
<evidence type="ECO:0000313" key="9">
    <source>
        <dbReference type="Proteomes" id="UP000500816"/>
    </source>
</evidence>
<dbReference type="GO" id="GO:0003968">
    <property type="term" value="F:RNA-directed RNA polymerase activity"/>
    <property type="evidence" value="ECO:0007669"/>
    <property type="project" value="UniProtKB-EC"/>
</dbReference>
<evidence type="ECO:0000256" key="1">
    <source>
        <dbReference type="ARBA" id="ARBA00012494"/>
    </source>
</evidence>
<evidence type="ECO:0000256" key="6">
    <source>
        <dbReference type="ARBA" id="ARBA00031012"/>
    </source>
</evidence>
<keyword evidence="9" id="KW-1185">Reference proteome</keyword>
<reference evidence="8 9" key="1">
    <citation type="submission" date="2018-08" db="EMBL/GenBank/DDBJ databases">
        <title>A new emaravirus de novo discovered in Pistacia through HTS.</title>
        <authorList>
            <person name="Buzkan N."/>
            <person name="Chiumenti M."/>
            <person name="Sarpkaya O.K."/>
            <person name="Karadag S."/>
            <person name="Massart S."/>
            <person name="Minafra A."/>
        </authorList>
    </citation>
    <scope>NUCLEOTIDE SEQUENCE [LARGE SCALE GENOMIC DNA]</scope>
    <source>
        <strain evidence="8">55</strain>
    </source>
</reference>
<keyword evidence="3" id="KW-0808">Transferase</keyword>
<dbReference type="Pfam" id="PF04196">
    <property type="entry name" value="Bunya_RdRp"/>
    <property type="match status" value="1"/>
</dbReference>
<dbReference type="InterPro" id="IPR007322">
    <property type="entry name" value="RNA_pol_bunyavir"/>
</dbReference>
<organism evidence="8 9">
    <name type="scientific">pistacia virus B</name>
    <dbReference type="NCBI Taxonomy" id="2848035"/>
    <lineage>
        <taxon>Viruses</taxon>
        <taxon>Riboviria</taxon>
        <taxon>Orthornavirae</taxon>
        <taxon>Negarnaviricota</taxon>
        <taxon>Polyploviricotina</taxon>
        <taxon>Bunyaviricetes</taxon>
        <taxon>Elliovirales</taxon>
        <taxon>Fimoviridae</taxon>
        <taxon>Emaravirus</taxon>
        <taxon>Emaravirus pistaciae</taxon>
    </lineage>
</organism>
<protein>
    <recommendedName>
        <fullName evidence="2">RNA-directed RNA polymerase L</fullName>
        <ecNumber evidence="1">2.7.7.48</ecNumber>
    </recommendedName>
    <alternativeName>
        <fullName evidence="4">Large structural protein</fullName>
    </alternativeName>
    <alternativeName>
        <fullName evidence="6">Replicase</fullName>
    </alternativeName>
    <alternativeName>
        <fullName evidence="5">Transcriptase</fullName>
    </alternativeName>
</protein>